<sequence length="87" mass="10276">MKHTSEMRQLMRDIQNVAFLVKEAQLFLDTHPDDAKALSYFDYYNKLLATLTAEYESKFGPITVYGVNVEDGWSWIEQPWPWEKEAE</sequence>
<keyword evidence="2" id="KW-0946">Virion</keyword>
<dbReference type="InterPro" id="IPR024207">
    <property type="entry name" value="CotJB_dom"/>
</dbReference>
<dbReference type="Pfam" id="PF12652">
    <property type="entry name" value="CotJB"/>
    <property type="match status" value="1"/>
</dbReference>
<evidence type="ECO:0000313" key="2">
    <source>
        <dbReference type="EMBL" id="HIU10610.1"/>
    </source>
</evidence>
<keyword evidence="2" id="KW-0167">Capsid protein</keyword>
<reference evidence="2" key="1">
    <citation type="submission" date="2020-10" db="EMBL/GenBank/DDBJ databases">
        <authorList>
            <person name="Gilroy R."/>
        </authorList>
    </citation>
    <scope>NUCLEOTIDE SEQUENCE</scope>
    <source>
        <strain evidence="2">2830</strain>
    </source>
</reference>
<dbReference type="PIRSF" id="PIRSF010606">
    <property type="entry name" value="Spore_coat_CotJB"/>
    <property type="match status" value="1"/>
</dbReference>
<evidence type="ECO:0000259" key="1">
    <source>
        <dbReference type="Pfam" id="PF12652"/>
    </source>
</evidence>
<proteinExistence type="predicted"/>
<comment type="caution">
    <text evidence="2">The sequence shown here is derived from an EMBL/GenBank/DDBJ whole genome shotgun (WGS) entry which is preliminary data.</text>
</comment>
<feature type="domain" description="Protein CotJB" evidence="1">
    <location>
        <begin position="9"/>
        <end position="83"/>
    </location>
</feature>
<dbReference type="InterPro" id="IPR016571">
    <property type="entry name" value="Spore_coat_assembly_CotJB"/>
</dbReference>
<accession>A0A9D1HKW5</accession>
<name>A0A9D1HKW5_9FIRM</name>
<organism evidence="2 3">
    <name type="scientific">Candidatus Avidehalobacter gallistercoris</name>
    <dbReference type="NCBI Taxonomy" id="2840694"/>
    <lineage>
        <taxon>Bacteria</taxon>
        <taxon>Bacillati</taxon>
        <taxon>Bacillota</taxon>
        <taxon>Clostridia</taxon>
        <taxon>Eubacteriales</taxon>
        <taxon>Peptococcaceae</taxon>
        <taxon>Peptococcaceae incertae sedis</taxon>
        <taxon>Candidatus Avidehalobacter</taxon>
    </lineage>
</organism>
<dbReference type="AlphaFoldDB" id="A0A9D1HKW5"/>
<protein>
    <submittedName>
        <fullName evidence="2">Spore coat protein CotJB</fullName>
    </submittedName>
</protein>
<reference evidence="2" key="2">
    <citation type="journal article" date="2021" name="PeerJ">
        <title>Extensive microbial diversity within the chicken gut microbiome revealed by metagenomics and culture.</title>
        <authorList>
            <person name="Gilroy R."/>
            <person name="Ravi A."/>
            <person name="Getino M."/>
            <person name="Pursley I."/>
            <person name="Horton D.L."/>
            <person name="Alikhan N.F."/>
            <person name="Baker D."/>
            <person name="Gharbi K."/>
            <person name="Hall N."/>
            <person name="Watson M."/>
            <person name="Adriaenssens E.M."/>
            <person name="Foster-Nyarko E."/>
            <person name="Jarju S."/>
            <person name="Secka A."/>
            <person name="Antonio M."/>
            <person name="Oren A."/>
            <person name="Chaudhuri R.R."/>
            <person name="La Ragione R."/>
            <person name="Hildebrand F."/>
            <person name="Pallen M.J."/>
        </authorList>
    </citation>
    <scope>NUCLEOTIDE SEQUENCE</scope>
    <source>
        <strain evidence="2">2830</strain>
    </source>
</reference>
<evidence type="ECO:0000313" key="3">
    <source>
        <dbReference type="Proteomes" id="UP000824124"/>
    </source>
</evidence>
<dbReference type="EMBL" id="DVMH01000026">
    <property type="protein sequence ID" value="HIU10610.1"/>
    <property type="molecule type" value="Genomic_DNA"/>
</dbReference>
<dbReference type="Proteomes" id="UP000824124">
    <property type="component" value="Unassembled WGS sequence"/>
</dbReference>
<gene>
    <name evidence="2" type="ORF">IAB00_05140</name>
</gene>